<protein>
    <submittedName>
        <fullName evidence="1">Uncharacterized protein</fullName>
    </submittedName>
</protein>
<accession>A0A8C1W037</accession>
<dbReference type="Ensembl" id="ENSCCRT00015061671.1">
    <property type="protein sequence ID" value="ENSCCRP00015059719.1"/>
    <property type="gene ID" value="ENSCCRG00015024454.1"/>
</dbReference>
<proteinExistence type="predicted"/>
<reference evidence="1" key="1">
    <citation type="submission" date="2025-08" db="UniProtKB">
        <authorList>
            <consortium name="Ensembl"/>
        </authorList>
    </citation>
    <scope>IDENTIFICATION</scope>
</reference>
<name>A0A8C1W037_CYPCA</name>
<dbReference type="PANTHER" id="PTHR34488:SF1">
    <property type="entry name" value="SI:CH211-245H14.1-RELATED"/>
    <property type="match status" value="1"/>
</dbReference>
<dbReference type="AlphaFoldDB" id="A0A8C1W037"/>
<sequence length="130" mass="14604">NLISSDLPNKRLYKPRTKPRSRTDIILVFCSIVSRAGTDIDAALKNSVYPTVLVVLHHTFDPEKTVPDSRRCVNRTDILTVDCLFCEDTGLLKCQKNSDAYDKTVLDKKIIYCRLQVGGDSNVITECISL</sequence>
<dbReference type="PANTHER" id="PTHR34488">
    <property type="entry name" value="SI:CH211-245H14.1-RELATED"/>
    <property type="match status" value="1"/>
</dbReference>
<dbReference type="Proteomes" id="UP000694700">
    <property type="component" value="Unplaced"/>
</dbReference>
<organism evidence="1 2">
    <name type="scientific">Cyprinus carpio</name>
    <name type="common">Common carp</name>
    <dbReference type="NCBI Taxonomy" id="7962"/>
    <lineage>
        <taxon>Eukaryota</taxon>
        <taxon>Metazoa</taxon>
        <taxon>Chordata</taxon>
        <taxon>Craniata</taxon>
        <taxon>Vertebrata</taxon>
        <taxon>Euteleostomi</taxon>
        <taxon>Actinopterygii</taxon>
        <taxon>Neopterygii</taxon>
        <taxon>Teleostei</taxon>
        <taxon>Ostariophysi</taxon>
        <taxon>Cypriniformes</taxon>
        <taxon>Cyprinidae</taxon>
        <taxon>Cyprininae</taxon>
        <taxon>Cyprinus</taxon>
    </lineage>
</organism>
<evidence type="ECO:0000313" key="1">
    <source>
        <dbReference type="Ensembl" id="ENSCCRP00015059719.1"/>
    </source>
</evidence>
<evidence type="ECO:0000313" key="2">
    <source>
        <dbReference type="Proteomes" id="UP000694700"/>
    </source>
</evidence>